<dbReference type="Pfam" id="PF05050">
    <property type="entry name" value="Methyltransf_21"/>
    <property type="match status" value="1"/>
</dbReference>
<dbReference type="Proteomes" id="UP000444721">
    <property type="component" value="Unassembled WGS sequence"/>
</dbReference>
<feature type="domain" description="Methyltransferase FkbM" evidence="3">
    <location>
        <begin position="235"/>
        <end position="381"/>
    </location>
</feature>
<evidence type="ECO:0000259" key="3">
    <source>
        <dbReference type="Pfam" id="PF05050"/>
    </source>
</evidence>
<dbReference type="EMBL" id="VFQX01000027">
    <property type="protein sequence ID" value="KAF0979200.1"/>
    <property type="molecule type" value="Genomic_DNA"/>
</dbReference>
<dbReference type="VEuPathDB" id="AmoebaDB:NF0075590"/>
<protein>
    <recommendedName>
        <fullName evidence="3">Methyltransferase FkbM domain-containing protein</fullName>
    </recommendedName>
</protein>
<dbReference type="SUPFAM" id="SSF53335">
    <property type="entry name" value="S-adenosyl-L-methionine-dependent methyltransferases"/>
    <property type="match status" value="1"/>
</dbReference>
<evidence type="ECO:0000313" key="5">
    <source>
        <dbReference type="Proteomes" id="UP000444721"/>
    </source>
</evidence>
<evidence type="ECO:0000256" key="1">
    <source>
        <dbReference type="SAM" id="MobiDB-lite"/>
    </source>
</evidence>
<dbReference type="VEuPathDB" id="AmoebaDB:FDP41_001543"/>
<accession>A0A6A5C044</accession>
<keyword evidence="2" id="KW-1133">Transmembrane helix</keyword>
<dbReference type="RefSeq" id="XP_044563913.1">
    <property type="nucleotide sequence ID" value="XM_044704639.1"/>
</dbReference>
<keyword evidence="5" id="KW-1185">Reference proteome</keyword>
<dbReference type="GeneID" id="68108761"/>
<keyword evidence="2" id="KW-0472">Membrane</keyword>
<dbReference type="NCBIfam" id="TIGR01444">
    <property type="entry name" value="fkbM_fam"/>
    <property type="match status" value="1"/>
</dbReference>
<feature type="transmembrane region" description="Helical" evidence="2">
    <location>
        <begin position="119"/>
        <end position="141"/>
    </location>
</feature>
<name>A0A6A5C044_NAEFO</name>
<evidence type="ECO:0000256" key="2">
    <source>
        <dbReference type="SAM" id="Phobius"/>
    </source>
</evidence>
<dbReference type="PANTHER" id="PTHR34203:SF13">
    <property type="entry name" value="EXPRESSED PROTEIN"/>
    <property type="match status" value="1"/>
</dbReference>
<feature type="compositionally biased region" description="Polar residues" evidence="1">
    <location>
        <begin position="29"/>
        <end position="47"/>
    </location>
</feature>
<feature type="region of interest" description="Disordered" evidence="1">
    <location>
        <begin position="19"/>
        <end position="62"/>
    </location>
</feature>
<dbReference type="AlphaFoldDB" id="A0A6A5C044"/>
<organism evidence="4 5">
    <name type="scientific">Naegleria fowleri</name>
    <name type="common">Brain eating amoeba</name>
    <dbReference type="NCBI Taxonomy" id="5763"/>
    <lineage>
        <taxon>Eukaryota</taxon>
        <taxon>Discoba</taxon>
        <taxon>Heterolobosea</taxon>
        <taxon>Tetramitia</taxon>
        <taxon>Eutetramitia</taxon>
        <taxon>Vahlkampfiidae</taxon>
        <taxon>Naegleria</taxon>
    </lineage>
</organism>
<dbReference type="InterPro" id="IPR029063">
    <property type="entry name" value="SAM-dependent_MTases_sf"/>
</dbReference>
<keyword evidence="2" id="KW-0812">Transmembrane</keyword>
<reference evidence="4 5" key="1">
    <citation type="journal article" date="2019" name="Sci. Rep.">
        <title>Nanopore sequencing improves the draft genome of the human pathogenic amoeba Naegleria fowleri.</title>
        <authorList>
            <person name="Liechti N."/>
            <person name="Schurch N."/>
            <person name="Bruggmann R."/>
            <person name="Wittwer M."/>
        </authorList>
    </citation>
    <scope>NUCLEOTIDE SEQUENCE [LARGE SCALE GENOMIC DNA]</scope>
    <source>
        <strain evidence="4 5">ATCC 30894</strain>
    </source>
</reference>
<dbReference type="VEuPathDB" id="AmoebaDB:NfTy_053620"/>
<proteinExistence type="predicted"/>
<comment type="caution">
    <text evidence="4">The sequence shown here is derived from an EMBL/GenBank/DDBJ whole genome shotgun (WGS) entry which is preliminary data.</text>
</comment>
<dbReference type="Gene3D" id="3.40.50.150">
    <property type="entry name" value="Vaccinia Virus protein VP39"/>
    <property type="match status" value="1"/>
</dbReference>
<gene>
    <name evidence="4" type="ORF">FDP41_001543</name>
</gene>
<dbReference type="OrthoDB" id="411251at2759"/>
<dbReference type="PANTHER" id="PTHR34203">
    <property type="entry name" value="METHYLTRANSFERASE, FKBM FAMILY PROTEIN"/>
    <property type="match status" value="1"/>
</dbReference>
<dbReference type="InterPro" id="IPR052514">
    <property type="entry name" value="SAM-dependent_MTase"/>
</dbReference>
<evidence type="ECO:0000313" key="4">
    <source>
        <dbReference type="EMBL" id="KAF0979200.1"/>
    </source>
</evidence>
<dbReference type="InterPro" id="IPR006342">
    <property type="entry name" value="FkbM_mtfrase"/>
</dbReference>
<sequence>MQPPQQLNTFTQQRHSFTTHHHEDGMNGGSSVSIPMPSSTTHSSNIYGSHPMGGSSSSSATTRKAGRGAFSVIMKRIWRLCCTSSSSRDKLSLDNFLSQDDNKSAKSKPSTVTTRMNRCCVGIGISLIVFLMMCYWFVYVWNAPYYRLEASGPLIHEKEAPLVADKRYLIKTRTYPSFWMVTLSPQKDVWISRQLYERGWWESAVEDTFEKILKEFFKKNALAKESDKKTCRVVDVGGNLGFFSLLSAAWGCQVITYEVQPDMIQKIQASSVINGFENLMTIRHLAVDSEPGKFVGFALGTSDNLGSAFVYNPDEKDKTVRVETVTLNDELMNDVKDPNNNRITLLKVDVEGNEMKVFQGAEKVLKYVDNVLVEISRSSFFAVKLLIEHGFNVITVLEEPRLVWGYFVKTAPSKTFVDPTHEQVAAYMTSLIGKRDVWFSRKNTETIAL</sequence>